<dbReference type="Proteomes" id="UP000198948">
    <property type="component" value="Unassembled WGS sequence"/>
</dbReference>
<dbReference type="AlphaFoldDB" id="A0A1H9PRS9"/>
<dbReference type="InterPro" id="IPR029045">
    <property type="entry name" value="ClpP/crotonase-like_dom_sf"/>
</dbReference>
<dbReference type="Pfam" id="PF03572">
    <property type="entry name" value="Peptidase_S41"/>
    <property type="match status" value="1"/>
</dbReference>
<dbReference type="STRING" id="142588.SAMN04488559_10196"/>
<dbReference type="SMART" id="SM00245">
    <property type="entry name" value="TSPc"/>
    <property type="match status" value="1"/>
</dbReference>
<dbReference type="GO" id="GO:0007165">
    <property type="term" value="P:signal transduction"/>
    <property type="evidence" value="ECO:0007669"/>
    <property type="project" value="TreeGrafter"/>
</dbReference>
<feature type="domain" description="Tail specific protease" evidence="2">
    <location>
        <begin position="66"/>
        <end position="305"/>
    </location>
</feature>
<keyword evidence="1" id="KW-1133">Transmembrane helix</keyword>
<dbReference type="GO" id="GO:0030288">
    <property type="term" value="C:outer membrane-bounded periplasmic space"/>
    <property type="evidence" value="ECO:0007669"/>
    <property type="project" value="TreeGrafter"/>
</dbReference>
<evidence type="ECO:0000313" key="4">
    <source>
        <dbReference type="Proteomes" id="UP000198948"/>
    </source>
</evidence>
<keyword evidence="1" id="KW-0472">Membrane</keyword>
<dbReference type="InterPro" id="IPR005151">
    <property type="entry name" value="Tail-specific_protease"/>
</dbReference>
<feature type="transmembrane region" description="Helical" evidence="1">
    <location>
        <begin position="7"/>
        <end position="27"/>
    </location>
</feature>
<evidence type="ECO:0000313" key="3">
    <source>
        <dbReference type="EMBL" id="SER50924.1"/>
    </source>
</evidence>
<dbReference type="SUPFAM" id="SSF52096">
    <property type="entry name" value="ClpP/crotonase"/>
    <property type="match status" value="1"/>
</dbReference>
<accession>A0A1H9PRS9</accession>
<dbReference type="GO" id="GO:0008236">
    <property type="term" value="F:serine-type peptidase activity"/>
    <property type="evidence" value="ECO:0007669"/>
    <property type="project" value="InterPro"/>
</dbReference>
<dbReference type="OrthoDB" id="7314861at2"/>
<organism evidence="3 4">
    <name type="scientific">Isobaculum melis</name>
    <dbReference type="NCBI Taxonomy" id="142588"/>
    <lineage>
        <taxon>Bacteria</taxon>
        <taxon>Bacillati</taxon>
        <taxon>Bacillota</taxon>
        <taxon>Bacilli</taxon>
        <taxon>Lactobacillales</taxon>
        <taxon>Carnobacteriaceae</taxon>
        <taxon>Isobaculum</taxon>
    </lineage>
</organism>
<dbReference type="GO" id="GO:0004175">
    <property type="term" value="F:endopeptidase activity"/>
    <property type="evidence" value="ECO:0007669"/>
    <property type="project" value="TreeGrafter"/>
</dbReference>
<dbReference type="GO" id="GO:0006508">
    <property type="term" value="P:proteolysis"/>
    <property type="evidence" value="ECO:0007669"/>
    <property type="project" value="InterPro"/>
</dbReference>
<proteinExistence type="predicted"/>
<dbReference type="CDD" id="cd06567">
    <property type="entry name" value="Peptidase_S41"/>
    <property type="match status" value="1"/>
</dbReference>
<gene>
    <name evidence="3" type="ORF">SAMN04488559_10196</name>
</gene>
<evidence type="ECO:0000259" key="2">
    <source>
        <dbReference type="SMART" id="SM00245"/>
    </source>
</evidence>
<sequence>MKKLWKFFIAAMAVIIAGVLFLVYTYGPNYNFYLFPPSPEKYGQYAIERMDREGLYTQSKEWADTKEEVLKEIKKADSYEEVLPLLEKAIGVAGGKHSFIMTENELEESNNENIFPTSEEKEGVLYVKLPAFSGMLNKDEAQKYVDILSQVINKKTYHGIIIDLQENTGGDMHPMITGISNLIPDGRQFSFIDKQDSKTDINLENGRLADESDSVKNEKTEKIKTIPIAVLINEMTASSGEMTALCFKGLDNVQFFGKNSAAYTTVNTSIPLYDGTYLQLTTAKIEDRTGKIYQNDSIVPDVETENARSEAEKWLTAS</sequence>
<keyword evidence="1" id="KW-0812">Transmembrane</keyword>
<dbReference type="Gene3D" id="3.90.226.10">
    <property type="entry name" value="2-enoyl-CoA Hydratase, Chain A, domain 1"/>
    <property type="match status" value="1"/>
</dbReference>
<keyword evidence="4" id="KW-1185">Reference proteome</keyword>
<dbReference type="PANTHER" id="PTHR32060">
    <property type="entry name" value="TAIL-SPECIFIC PROTEASE"/>
    <property type="match status" value="1"/>
</dbReference>
<dbReference type="PANTHER" id="PTHR32060:SF30">
    <property type="entry name" value="CARBOXY-TERMINAL PROCESSING PROTEASE CTPA"/>
    <property type="match status" value="1"/>
</dbReference>
<dbReference type="EMBL" id="FOHA01000001">
    <property type="protein sequence ID" value="SER50924.1"/>
    <property type="molecule type" value="Genomic_DNA"/>
</dbReference>
<evidence type="ECO:0000256" key="1">
    <source>
        <dbReference type="SAM" id="Phobius"/>
    </source>
</evidence>
<name>A0A1H9PRS9_9LACT</name>
<protein>
    <submittedName>
        <fullName evidence="3">Peptidase family S41</fullName>
    </submittedName>
</protein>
<reference evidence="3 4" key="1">
    <citation type="submission" date="2016-10" db="EMBL/GenBank/DDBJ databases">
        <authorList>
            <person name="de Groot N.N."/>
        </authorList>
    </citation>
    <scope>NUCLEOTIDE SEQUENCE [LARGE SCALE GENOMIC DNA]</scope>
    <source>
        <strain evidence="3 4">DSM 13760</strain>
    </source>
</reference>
<dbReference type="RefSeq" id="WP_092649255.1">
    <property type="nucleotide sequence ID" value="NZ_FOHA01000001.1"/>
</dbReference>